<evidence type="ECO:0000313" key="3">
    <source>
        <dbReference type="Proteomes" id="UP001386955"/>
    </source>
</evidence>
<evidence type="ECO:0000313" key="2">
    <source>
        <dbReference type="EMBL" id="KAK7375892.1"/>
    </source>
</evidence>
<dbReference type="Proteomes" id="UP001386955">
    <property type="component" value="Unassembled WGS sequence"/>
</dbReference>
<proteinExistence type="predicted"/>
<accession>A0AAN9NRX8</accession>
<organism evidence="2 3">
    <name type="scientific">Psophocarpus tetragonolobus</name>
    <name type="common">Winged bean</name>
    <name type="synonym">Dolichos tetragonolobus</name>
    <dbReference type="NCBI Taxonomy" id="3891"/>
    <lineage>
        <taxon>Eukaryota</taxon>
        <taxon>Viridiplantae</taxon>
        <taxon>Streptophyta</taxon>
        <taxon>Embryophyta</taxon>
        <taxon>Tracheophyta</taxon>
        <taxon>Spermatophyta</taxon>
        <taxon>Magnoliopsida</taxon>
        <taxon>eudicotyledons</taxon>
        <taxon>Gunneridae</taxon>
        <taxon>Pentapetalae</taxon>
        <taxon>rosids</taxon>
        <taxon>fabids</taxon>
        <taxon>Fabales</taxon>
        <taxon>Fabaceae</taxon>
        <taxon>Papilionoideae</taxon>
        <taxon>50 kb inversion clade</taxon>
        <taxon>NPAAA clade</taxon>
        <taxon>indigoferoid/millettioid clade</taxon>
        <taxon>Phaseoleae</taxon>
        <taxon>Psophocarpus</taxon>
    </lineage>
</organism>
<protein>
    <submittedName>
        <fullName evidence="2">Uncharacterized protein</fullName>
    </submittedName>
</protein>
<comment type="caution">
    <text evidence="2">The sequence shown here is derived from an EMBL/GenBank/DDBJ whole genome shotgun (WGS) entry which is preliminary data.</text>
</comment>
<gene>
    <name evidence="2" type="ORF">VNO78_35207</name>
</gene>
<name>A0AAN9NRX8_PSOTE</name>
<keyword evidence="3" id="KW-1185">Reference proteome</keyword>
<sequence>MLTIPLGQEGSINRLICKAKKSKNLLCLSLSYEPVIEQEFDWIETRGAYTSKVSLAQQFLETKAKVLFRSQGVHYLLLLAIPMPMPMRERFGEYTDREERDRKHKVASEASGESNERVRIGPITLTQGESIAWFPTGRKGLGLDVNCKMKRKLSHHREIATTTTLERTEWRALYLSNEWWGDRNRFCRSGFPLSRKGRGRKENAIYTPLCTWD</sequence>
<dbReference type="AlphaFoldDB" id="A0AAN9NRX8"/>
<feature type="region of interest" description="Disordered" evidence="1">
    <location>
        <begin position="94"/>
        <end position="113"/>
    </location>
</feature>
<evidence type="ECO:0000256" key="1">
    <source>
        <dbReference type="SAM" id="MobiDB-lite"/>
    </source>
</evidence>
<dbReference type="EMBL" id="JAYMYS010000040">
    <property type="protein sequence ID" value="KAK7375892.1"/>
    <property type="molecule type" value="Genomic_DNA"/>
</dbReference>
<reference evidence="2 3" key="1">
    <citation type="submission" date="2024-01" db="EMBL/GenBank/DDBJ databases">
        <title>The genomes of 5 underutilized Papilionoideae crops provide insights into root nodulation and disease resistanc.</title>
        <authorList>
            <person name="Jiang F."/>
        </authorList>
    </citation>
    <scope>NUCLEOTIDE SEQUENCE [LARGE SCALE GENOMIC DNA]</scope>
    <source>
        <strain evidence="2">DUOXIRENSHENG_FW03</strain>
        <tissue evidence="2">Leaves</tissue>
    </source>
</reference>